<dbReference type="InterPro" id="IPR011712">
    <property type="entry name" value="Sig_transdc_His_kin_sub3_dim/P"/>
</dbReference>
<comment type="catalytic activity">
    <reaction evidence="1">
        <text>ATP + protein L-histidine = ADP + protein N-phospho-L-histidine.</text>
        <dbReference type="EC" id="2.7.13.3"/>
    </reaction>
</comment>
<gene>
    <name evidence="12" type="ORF">OD355_06570</name>
</gene>
<keyword evidence="10" id="KW-0732">Signal</keyword>
<dbReference type="Proteomes" id="UP001209317">
    <property type="component" value="Unassembled WGS sequence"/>
</dbReference>
<keyword evidence="5" id="KW-0547">Nucleotide-binding</keyword>
<evidence type="ECO:0000313" key="13">
    <source>
        <dbReference type="Proteomes" id="UP001209317"/>
    </source>
</evidence>
<feature type="domain" description="Histidine kinase" evidence="11">
    <location>
        <begin position="774"/>
        <end position="966"/>
    </location>
</feature>
<dbReference type="PROSITE" id="PS50109">
    <property type="entry name" value="HIS_KIN"/>
    <property type="match status" value="1"/>
</dbReference>
<dbReference type="Pfam" id="PF02518">
    <property type="entry name" value="HATPase_c"/>
    <property type="match status" value="1"/>
</dbReference>
<dbReference type="EC" id="2.7.13.3" evidence="2"/>
<dbReference type="SUPFAM" id="SSF50978">
    <property type="entry name" value="WD40 repeat-like"/>
    <property type="match status" value="1"/>
</dbReference>
<feature type="chain" id="PRO_5042239700" description="histidine kinase" evidence="10">
    <location>
        <begin position="22"/>
        <end position="976"/>
    </location>
</feature>
<dbReference type="InterPro" id="IPR011110">
    <property type="entry name" value="Reg_prop"/>
</dbReference>
<evidence type="ECO:0000256" key="6">
    <source>
        <dbReference type="ARBA" id="ARBA00022777"/>
    </source>
</evidence>
<dbReference type="CDD" id="cd16917">
    <property type="entry name" value="HATPase_UhpB-NarQ-NarX-like"/>
    <property type="match status" value="1"/>
</dbReference>
<evidence type="ECO:0000259" key="11">
    <source>
        <dbReference type="PROSITE" id="PS50109"/>
    </source>
</evidence>
<dbReference type="InterPro" id="IPR015943">
    <property type="entry name" value="WD40/YVTN_repeat-like_dom_sf"/>
</dbReference>
<dbReference type="EMBL" id="JAOTPL010000007">
    <property type="protein sequence ID" value="MCU7694175.1"/>
    <property type="molecule type" value="Genomic_DNA"/>
</dbReference>
<keyword evidence="4" id="KW-0808">Transferase</keyword>
<dbReference type="GO" id="GO:0016020">
    <property type="term" value="C:membrane"/>
    <property type="evidence" value="ECO:0007669"/>
    <property type="project" value="InterPro"/>
</dbReference>
<dbReference type="Pfam" id="PF07494">
    <property type="entry name" value="Reg_prop"/>
    <property type="match status" value="1"/>
</dbReference>
<dbReference type="SUPFAM" id="SSF55874">
    <property type="entry name" value="ATPase domain of HSP90 chaperone/DNA topoisomerase II/histidine kinase"/>
    <property type="match status" value="1"/>
</dbReference>
<keyword evidence="7 12" id="KW-0067">ATP-binding</keyword>
<dbReference type="InterPro" id="IPR036890">
    <property type="entry name" value="HATPase_C_sf"/>
</dbReference>
<dbReference type="SUPFAM" id="SSF63829">
    <property type="entry name" value="Calcium-dependent phosphotriesterase"/>
    <property type="match status" value="1"/>
</dbReference>
<sequence length="976" mass="110656">MYKLLMLLFPALVFFFTSLHAKAQAFRVTKNITVNDGLPSNIIHALLEDDKGFLWIATDNGIARFDGKYFRIFNTNDGLPDNEILDVFKEKDGTIWVNTFKQGPFYFDDKKNIFIDPLKAMDVNKEFSKLIISGSPLEEGGIAFYNEHGAFVFKDRKLIKPSPNTVYSFIHNKNRVLFYSKNIVKDKLYNYIYCKENNKIDSVLLYFAPIEENITNITLLKDKKLFTLTSKGNLYIAGCFNKTPFRFGIDSINTGREPASLKLTNDKINIITKYGEIYSYDMQSLALSYVIKGDFIANCVWEDRNKNVWVGTCAAGIMLYKQNYIHLLSLRGYEVNDNFLSLQVDKKGEIYSGNNFGEVLKYNAGNYAINLTAADRKINAIRKIIVSQNKVFTFSEQGSTVDYKNRLLLPNKTIIQAKTAVALNDSIIIIGGVNLSEGLYKLNTITANVSKLNWNAGSITCMAQVSNRYVYVGTLNGIYKYDYVKNAAYPPSYKSPLSGKRITALESTGNHLISIGTSASGLYIVYNDNIVKHINDSLLSDNAITSLRFAGDNSLWVGTRNGLNKIKYRFIHNNFEYSVHSFYVSDGLPANTVNDIVSYGDFIYVATEKGICYLHKKMIEPPERIRLYLTRMVVNNKDLEIKNAYLLRYSGRSVKMEFSGANLGGHLKKLMYSLDEGATWTEMQNNTLNLELVPGNRKLLVKASNLHNINEKPLTIYFKVIAPVYLRTWFIALAIAVLFSLIGYIFYRNKLIKEKRLWDQKFKLNQERNRITADLHDDIGSTISSLQIYSEVAYNLVDTDKEKSKVMLKHITDNSAKIAEDISDIIWSLKDASSSSLSLSGRIKNFISEVLGPTGIKYEIDVIHDLHETENILWRKNVFLIIKEAINNMLKYSNASFLKVELHCKDKNYILSVEDDGKGFDPQKTGLKGNGLANMKKRTEDMGGHFEINTSPGSGTKIKATIPVQKMCKPNKRNAP</sequence>
<keyword evidence="9" id="KW-0472">Membrane</keyword>
<keyword evidence="8" id="KW-0902">Two-component regulatory system</keyword>
<keyword evidence="3" id="KW-0597">Phosphoprotein</keyword>
<dbReference type="InterPro" id="IPR003594">
    <property type="entry name" value="HATPase_dom"/>
</dbReference>
<dbReference type="RefSeq" id="WP_263037661.1">
    <property type="nucleotide sequence ID" value="NZ_JAOTPL010000007.1"/>
</dbReference>
<dbReference type="GO" id="GO:0000155">
    <property type="term" value="F:phosphorelay sensor kinase activity"/>
    <property type="evidence" value="ECO:0007669"/>
    <property type="project" value="InterPro"/>
</dbReference>
<comment type="caution">
    <text evidence="12">The sequence shown here is derived from an EMBL/GenBank/DDBJ whole genome shotgun (WGS) entry which is preliminary data.</text>
</comment>
<dbReference type="Pfam" id="PF07730">
    <property type="entry name" value="HisKA_3"/>
    <property type="match status" value="1"/>
</dbReference>
<evidence type="ECO:0000256" key="4">
    <source>
        <dbReference type="ARBA" id="ARBA00022679"/>
    </source>
</evidence>
<evidence type="ECO:0000256" key="1">
    <source>
        <dbReference type="ARBA" id="ARBA00000085"/>
    </source>
</evidence>
<keyword evidence="9" id="KW-0812">Transmembrane</keyword>
<dbReference type="InterPro" id="IPR005467">
    <property type="entry name" value="His_kinase_dom"/>
</dbReference>
<protein>
    <recommendedName>
        <fullName evidence="2">histidine kinase</fullName>
        <ecNumber evidence="2">2.7.13.3</ecNumber>
    </recommendedName>
</protein>
<evidence type="ECO:0000256" key="5">
    <source>
        <dbReference type="ARBA" id="ARBA00022741"/>
    </source>
</evidence>
<dbReference type="GO" id="GO:0046983">
    <property type="term" value="F:protein dimerization activity"/>
    <property type="evidence" value="ECO:0007669"/>
    <property type="project" value="InterPro"/>
</dbReference>
<dbReference type="InterPro" id="IPR036322">
    <property type="entry name" value="WD40_repeat_dom_sf"/>
</dbReference>
<name>A0AAE3IN77_9BACT</name>
<dbReference type="Gene3D" id="1.20.5.1930">
    <property type="match status" value="1"/>
</dbReference>
<dbReference type="Gene3D" id="2.130.10.10">
    <property type="entry name" value="YVTN repeat-like/Quinoprotein amine dehydrogenase"/>
    <property type="match status" value="3"/>
</dbReference>
<evidence type="ECO:0000313" key="12">
    <source>
        <dbReference type="EMBL" id="MCU7694175.1"/>
    </source>
</evidence>
<dbReference type="GO" id="GO:0005524">
    <property type="term" value="F:ATP binding"/>
    <property type="evidence" value="ECO:0007669"/>
    <property type="project" value="UniProtKB-KW"/>
</dbReference>
<dbReference type="AlphaFoldDB" id="A0AAE3IN77"/>
<keyword evidence="13" id="KW-1185">Reference proteome</keyword>
<keyword evidence="9" id="KW-1133">Transmembrane helix</keyword>
<evidence type="ECO:0000256" key="2">
    <source>
        <dbReference type="ARBA" id="ARBA00012438"/>
    </source>
</evidence>
<evidence type="ECO:0000256" key="3">
    <source>
        <dbReference type="ARBA" id="ARBA00022553"/>
    </source>
</evidence>
<keyword evidence="6" id="KW-0418">Kinase</keyword>
<evidence type="ECO:0000256" key="9">
    <source>
        <dbReference type="SAM" id="Phobius"/>
    </source>
</evidence>
<organism evidence="12 13">
    <name type="scientific">Haoranjiania flava</name>
    <dbReference type="NCBI Taxonomy" id="1856322"/>
    <lineage>
        <taxon>Bacteria</taxon>
        <taxon>Pseudomonadati</taxon>
        <taxon>Bacteroidota</taxon>
        <taxon>Chitinophagia</taxon>
        <taxon>Chitinophagales</taxon>
        <taxon>Chitinophagaceae</taxon>
        <taxon>Haoranjiania</taxon>
    </lineage>
</organism>
<dbReference type="PANTHER" id="PTHR24421">
    <property type="entry name" value="NITRATE/NITRITE SENSOR PROTEIN NARX-RELATED"/>
    <property type="match status" value="1"/>
</dbReference>
<evidence type="ECO:0000256" key="7">
    <source>
        <dbReference type="ARBA" id="ARBA00022840"/>
    </source>
</evidence>
<feature type="transmembrane region" description="Helical" evidence="9">
    <location>
        <begin position="729"/>
        <end position="747"/>
    </location>
</feature>
<proteinExistence type="predicted"/>
<dbReference type="PANTHER" id="PTHR24421:SF10">
    <property type="entry name" value="NITRATE_NITRITE SENSOR PROTEIN NARQ"/>
    <property type="match status" value="1"/>
</dbReference>
<evidence type="ECO:0000256" key="10">
    <source>
        <dbReference type="SAM" id="SignalP"/>
    </source>
</evidence>
<dbReference type="SMART" id="SM00387">
    <property type="entry name" value="HATPase_c"/>
    <property type="match status" value="1"/>
</dbReference>
<dbReference type="Gene3D" id="3.30.565.10">
    <property type="entry name" value="Histidine kinase-like ATPase, C-terminal domain"/>
    <property type="match status" value="1"/>
</dbReference>
<dbReference type="InterPro" id="IPR050482">
    <property type="entry name" value="Sensor_HK_TwoCompSys"/>
</dbReference>
<evidence type="ECO:0000256" key="8">
    <source>
        <dbReference type="ARBA" id="ARBA00023012"/>
    </source>
</evidence>
<accession>A0AAE3IN77</accession>
<reference evidence="12" key="1">
    <citation type="submission" date="2022-10" db="EMBL/GenBank/DDBJ databases">
        <authorList>
            <person name="Kim H.S."/>
            <person name="Kim J.-S."/>
            <person name="Suh M.K."/>
            <person name="Eom M.K."/>
            <person name="Lee J.-S."/>
        </authorList>
    </citation>
    <scope>NUCLEOTIDE SEQUENCE</scope>
    <source>
        <strain evidence="12">LIP-5</strain>
    </source>
</reference>
<feature type="signal peptide" evidence="10">
    <location>
        <begin position="1"/>
        <end position="21"/>
    </location>
</feature>